<sequence length="53" mass="5998">MNIPRPTESRAALETHDSHSDTLTLYRIWIPWSANRHKSSEPAPTHSALTTSQ</sequence>
<protein>
    <submittedName>
        <fullName evidence="1">Uncharacterized protein</fullName>
    </submittedName>
</protein>
<dbReference type="AlphaFoldDB" id="A0A5B7IDJ5"/>
<keyword evidence="2" id="KW-1185">Reference proteome</keyword>
<dbReference type="Proteomes" id="UP000324222">
    <property type="component" value="Unassembled WGS sequence"/>
</dbReference>
<proteinExistence type="predicted"/>
<evidence type="ECO:0000313" key="2">
    <source>
        <dbReference type="Proteomes" id="UP000324222"/>
    </source>
</evidence>
<comment type="caution">
    <text evidence="1">The sequence shown here is derived from an EMBL/GenBank/DDBJ whole genome shotgun (WGS) entry which is preliminary data.</text>
</comment>
<dbReference type="EMBL" id="VSRR010052785">
    <property type="protein sequence ID" value="MPC80026.1"/>
    <property type="molecule type" value="Genomic_DNA"/>
</dbReference>
<organism evidence="1 2">
    <name type="scientific">Portunus trituberculatus</name>
    <name type="common">Swimming crab</name>
    <name type="synonym">Neptunus trituberculatus</name>
    <dbReference type="NCBI Taxonomy" id="210409"/>
    <lineage>
        <taxon>Eukaryota</taxon>
        <taxon>Metazoa</taxon>
        <taxon>Ecdysozoa</taxon>
        <taxon>Arthropoda</taxon>
        <taxon>Crustacea</taxon>
        <taxon>Multicrustacea</taxon>
        <taxon>Malacostraca</taxon>
        <taxon>Eumalacostraca</taxon>
        <taxon>Eucarida</taxon>
        <taxon>Decapoda</taxon>
        <taxon>Pleocyemata</taxon>
        <taxon>Brachyura</taxon>
        <taxon>Eubrachyura</taxon>
        <taxon>Portunoidea</taxon>
        <taxon>Portunidae</taxon>
        <taxon>Portuninae</taxon>
        <taxon>Portunus</taxon>
    </lineage>
</organism>
<evidence type="ECO:0000313" key="1">
    <source>
        <dbReference type="EMBL" id="MPC80026.1"/>
    </source>
</evidence>
<name>A0A5B7IDJ5_PORTR</name>
<gene>
    <name evidence="1" type="ORF">E2C01_074589</name>
</gene>
<reference evidence="1 2" key="1">
    <citation type="submission" date="2019-05" db="EMBL/GenBank/DDBJ databases">
        <title>Another draft genome of Portunus trituberculatus and its Hox gene families provides insights of decapod evolution.</title>
        <authorList>
            <person name="Jeong J.-H."/>
            <person name="Song I."/>
            <person name="Kim S."/>
            <person name="Choi T."/>
            <person name="Kim D."/>
            <person name="Ryu S."/>
            <person name="Kim W."/>
        </authorList>
    </citation>
    <scope>NUCLEOTIDE SEQUENCE [LARGE SCALE GENOMIC DNA]</scope>
    <source>
        <tissue evidence="1">Muscle</tissue>
    </source>
</reference>
<accession>A0A5B7IDJ5</accession>